<name>A0AAU7KR06_9GAMM</name>
<dbReference type="RefSeq" id="WP_348814353.1">
    <property type="nucleotide sequence ID" value="NZ_CP098828.1"/>
</dbReference>
<gene>
    <name evidence="1" type="ORF">NFG57_11360</name>
</gene>
<accession>A0AAU7KR06</accession>
<reference evidence="1" key="1">
    <citation type="submission" date="2022-06" db="EMBL/GenBank/DDBJ databases">
        <title>A novel DMS-producing enzyme.</title>
        <authorList>
            <person name="Zhang Y."/>
        </authorList>
    </citation>
    <scope>NUCLEOTIDE SEQUENCE</scope>
    <source>
        <strain evidence="1">H10-59</strain>
    </source>
</reference>
<sequence length="139" mass="14942">MRLSFKAVSAAPDYYEISGDTVTAYIDDQAEQYDLSPLPEGARLTGVSPVGGATPISTATRIDGELHVTLLQRVIAGQYPGRKARWRGQATIDARDYSPDTCYVVPTGMAGVDDYEIVRGVDVAGNTGWTVRKKETADG</sequence>
<proteinExistence type="predicted"/>
<dbReference type="EMBL" id="CP098828">
    <property type="protein sequence ID" value="XBO73443.1"/>
    <property type="molecule type" value="Genomic_DNA"/>
</dbReference>
<evidence type="ECO:0000313" key="1">
    <source>
        <dbReference type="EMBL" id="XBO73443.1"/>
    </source>
</evidence>
<dbReference type="AlphaFoldDB" id="A0AAU7KR06"/>
<organism evidence="1">
    <name type="scientific">Halomonas sp. H10-59</name>
    <dbReference type="NCBI Taxonomy" id="2950874"/>
    <lineage>
        <taxon>Bacteria</taxon>
        <taxon>Pseudomonadati</taxon>
        <taxon>Pseudomonadota</taxon>
        <taxon>Gammaproteobacteria</taxon>
        <taxon>Oceanospirillales</taxon>
        <taxon>Halomonadaceae</taxon>
        <taxon>Halomonas</taxon>
    </lineage>
</organism>
<protein>
    <submittedName>
        <fullName evidence="1">Uncharacterized protein</fullName>
    </submittedName>
</protein>